<dbReference type="Proteomes" id="UP000299102">
    <property type="component" value="Unassembled WGS sequence"/>
</dbReference>
<accession>A0A4C1T5C4</accession>
<organism evidence="1 2">
    <name type="scientific">Eumeta variegata</name>
    <name type="common">Bagworm moth</name>
    <name type="synonym">Eumeta japonica</name>
    <dbReference type="NCBI Taxonomy" id="151549"/>
    <lineage>
        <taxon>Eukaryota</taxon>
        <taxon>Metazoa</taxon>
        <taxon>Ecdysozoa</taxon>
        <taxon>Arthropoda</taxon>
        <taxon>Hexapoda</taxon>
        <taxon>Insecta</taxon>
        <taxon>Pterygota</taxon>
        <taxon>Neoptera</taxon>
        <taxon>Endopterygota</taxon>
        <taxon>Lepidoptera</taxon>
        <taxon>Glossata</taxon>
        <taxon>Ditrysia</taxon>
        <taxon>Tineoidea</taxon>
        <taxon>Psychidae</taxon>
        <taxon>Oiketicinae</taxon>
        <taxon>Eumeta</taxon>
    </lineage>
</organism>
<gene>
    <name evidence="1" type="ORF">EVAR_5819_1</name>
</gene>
<comment type="caution">
    <text evidence="1">The sequence shown here is derived from an EMBL/GenBank/DDBJ whole genome shotgun (WGS) entry which is preliminary data.</text>
</comment>
<sequence length="116" mass="12803">MAQDQNTVSDDLKRQAAMFYNATESFQFCSITVPDSNPGQNLNANLYPTLNLTPLAIPVLDSTLAFNFATVVGYDSGTMGRKMVINFIDTSYAVNIIIPSECIYEVSYIYTVPIGR</sequence>
<dbReference type="OrthoDB" id="7486938at2759"/>
<evidence type="ECO:0000313" key="1">
    <source>
        <dbReference type="EMBL" id="GBP09395.1"/>
    </source>
</evidence>
<dbReference type="EMBL" id="BGZK01000035">
    <property type="protein sequence ID" value="GBP09395.1"/>
    <property type="molecule type" value="Genomic_DNA"/>
</dbReference>
<protein>
    <submittedName>
        <fullName evidence="1">Uncharacterized protein</fullName>
    </submittedName>
</protein>
<name>A0A4C1T5C4_EUMVA</name>
<reference evidence="1 2" key="1">
    <citation type="journal article" date="2019" name="Commun. Biol.">
        <title>The bagworm genome reveals a unique fibroin gene that provides high tensile strength.</title>
        <authorList>
            <person name="Kono N."/>
            <person name="Nakamura H."/>
            <person name="Ohtoshi R."/>
            <person name="Tomita M."/>
            <person name="Numata K."/>
            <person name="Arakawa K."/>
        </authorList>
    </citation>
    <scope>NUCLEOTIDE SEQUENCE [LARGE SCALE GENOMIC DNA]</scope>
</reference>
<evidence type="ECO:0000313" key="2">
    <source>
        <dbReference type="Proteomes" id="UP000299102"/>
    </source>
</evidence>
<keyword evidence="2" id="KW-1185">Reference proteome</keyword>
<proteinExistence type="predicted"/>
<dbReference type="AlphaFoldDB" id="A0A4C1T5C4"/>